<keyword evidence="4 7" id="KW-0067">ATP-binding</keyword>
<dbReference type="PROSITE" id="PS01036">
    <property type="entry name" value="HSP70_3"/>
    <property type="match status" value="1"/>
</dbReference>
<dbReference type="AlphaFoldDB" id="A0A9W6VPI8"/>
<dbReference type="SUPFAM" id="SSF100920">
    <property type="entry name" value="Heat shock protein 70kD (HSP70), peptide-binding domain"/>
    <property type="match status" value="1"/>
</dbReference>
<evidence type="ECO:0000256" key="3">
    <source>
        <dbReference type="ARBA" id="ARBA00022741"/>
    </source>
</evidence>
<keyword evidence="2" id="KW-0597">Phosphoprotein</keyword>
<reference evidence="9" key="1">
    <citation type="submission" date="2023-03" db="EMBL/GenBank/DDBJ databases">
        <title>Actinoallomurus iriomotensis NBRC 103681.</title>
        <authorList>
            <person name="Ichikawa N."/>
            <person name="Sato H."/>
            <person name="Tonouchi N."/>
        </authorList>
    </citation>
    <scope>NUCLEOTIDE SEQUENCE</scope>
    <source>
        <strain evidence="9">NBRC 103681</strain>
    </source>
</reference>
<dbReference type="PRINTS" id="PR00301">
    <property type="entry name" value="HEATSHOCK70"/>
</dbReference>
<dbReference type="PANTHER" id="PTHR19375">
    <property type="entry name" value="HEAT SHOCK PROTEIN 70KDA"/>
    <property type="match status" value="1"/>
</dbReference>
<dbReference type="GO" id="GO:0140662">
    <property type="term" value="F:ATP-dependent protein folding chaperone"/>
    <property type="evidence" value="ECO:0007669"/>
    <property type="project" value="InterPro"/>
</dbReference>
<dbReference type="SUPFAM" id="SSF53067">
    <property type="entry name" value="Actin-like ATPase domain"/>
    <property type="match status" value="2"/>
</dbReference>
<evidence type="ECO:0000256" key="2">
    <source>
        <dbReference type="ARBA" id="ARBA00022553"/>
    </source>
</evidence>
<accession>A0A9W6VPI8</accession>
<organism evidence="9 10">
    <name type="scientific">Actinoallomurus iriomotensis</name>
    <dbReference type="NCBI Taxonomy" id="478107"/>
    <lineage>
        <taxon>Bacteria</taxon>
        <taxon>Bacillati</taxon>
        <taxon>Actinomycetota</taxon>
        <taxon>Actinomycetes</taxon>
        <taxon>Streptosporangiales</taxon>
        <taxon>Thermomonosporaceae</taxon>
        <taxon>Actinoallomurus</taxon>
    </lineage>
</organism>
<dbReference type="InterPro" id="IPR029047">
    <property type="entry name" value="HSP70_peptide-bd_sf"/>
</dbReference>
<dbReference type="PROSITE" id="PS00297">
    <property type="entry name" value="HSP70_1"/>
    <property type="match status" value="1"/>
</dbReference>
<dbReference type="PROSITE" id="PS00329">
    <property type="entry name" value="HSP70_2"/>
    <property type="match status" value="1"/>
</dbReference>
<evidence type="ECO:0000256" key="5">
    <source>
        <dbReference type="ARBA" id="ARBA00023016"/>
    </source>
</evidence>
<keyword evidence="6" id="KW-0143">Chaperone</keyword>
<evidence type="ECO:0000256" key="8">
    <source>
        <dbReference type="SAM" id="MobiDB-lite"/>
    </source>
</evidence>
<gene>
    <name evidence="9" type="primary">dnaK</name>
    <name evidence="9" type="ORF">Airi01_040070</name>
</gene>
<feature type="region of interest" description="Disordered" evidence="8">
    <location>
        <begin position="383"/>
        <end position="402"/>
    </location>
</feature>
<protein>
    <submittedName>
        <fullName evidence="9">Chaperone protein DnaK</fullName>
    </submittedName>
</protein>
<sequence length="641" mass="69359">MDESPLHHVVGIDLGTTYSAVAAYNPEEAYAEIIPDAAVDEELGAATPSVVRYQPQNGRATVGHHAKDAIAGTRGDAQTIIEIKREMGATFTEDSLARFAAGTDHRVDDPVRVRVGGEWLRPQEVSALILMKMKQIAEAGLGSTVHDAVVTVPAYFTERQKKATEEAALLAGLYPRQLIPEPTAAAIAYGVDRADEERQVYLVYDLGGGTFDVSIIETREDAIDVLATAGDQRLGGGDFDDALVDELLKGRPEPSADDRLKVKMAAEKAKRALSFADTTTVVFPDGATRELARTEFEATIKPVLDRSLTQVEEALRFAAESKGMDRGKIDAILLVGGSTRIPLVKQMLLEHFDKGDDFVRSDADPDTLVARGAALVAKDFTPSDGFDLAERPPTDPDPDEDSLQVSLITEHTLGLAIQNDRFDGLIPRGTRIPASRKKTYTNPDMASQIAAVVYQGEGEYTYENALVGTVNLEDIEPRPEGYHRFEVEYTMTRNGLLEVAVQHLNTGRTFEAKFERSTEIGRQDELAERREALLGLYDPEGRVTAPAPVEHTPSSHGDPAPDFVLPPPVAAAAPAVLPADAVPTELRRTYRKIVAYLTGGAAAPAVRSAYDAFGSAVAAKAPEAEIEALFDRLEAAYDDAR</sequence>
<evidence type="ECO:0000256" key="6">
    <source>
        <dbReference type="ARBA" id="ARBA00023186"/>
    </source>
</evidence>
<evidence type="ECO:0000313" key="10">
    <source>
        <dbReference type="Proteomes" id="UP001165135"/>
    </source>
</evidence>
<dbReference type="CDD" id="cd24029">
    <property type="entry name" value="ASKHA_NBD_HSP70_DnaK_HscA_HscC"/>
    <property type="match status" value="1"/>
</dbReference>
<evidence type="ECO:0000256" key="7">
    <source>
        <dbReference type="RuleBase" id="RU003322"/>
    </source>
</evidence>
<dbReference type="InterPro" id="IPR018181">
    <property type="entry name" value="Heat_shock_70_CS"/>
</dbReference>
<comment type="similarity">
    <text evidence="1 7">Belongs to the heat shock protein 70 family.</text>
</comment>
<dbReference type="GO" id="GO:0005524">
    <property type="term" value="F:ATP binding"/>
    <property type="evidence" value="ECO:0007669"/>
    <property type="project" value="UniProtKB-KW"/>
</dbReference>
<name>A0A9W6VPI8_9ACTN</name>
<dbReference type="Gene3D" id="2.60.34.10">
    <property type="entry name" value="Substrate Binding Domain Of DNAk, Chain A, domain 1"/>
    <property type="match status" value="1"/>
</dbReference>
<dbReference type="Pfam" id="PF00012">
    <property type="entry name" value="HSP70"/>
    <property type="match status" value="1"/>
</dbReference>
<dbReference type="RefSeq" id="WP_285623117.1">
    <property type="nucleotide sequence ID" value="NZ_BSTJ01000004.1"/>
</dbReference>
<comment type="caution">
    <text evidence="9">The sequence shown here is derived from an EMBL/GenBank/DDBJ whole genome shotgun (WGS) entry which is preliminary data.</text>
</comment>
<dbReference type="Proteomes" id="UP001165135">
    <property type="component" value="Unassembled WGS sequence"/>
</dbReference>
<keyword evidence="5" id="KW-0346">Stress response</keyword>
<keyword evidence="3 7" id="KW-0547">Nucleotide-binding</keyword>
<evidence type="ECO:0000313" key="9">
    <source>
        <dbReference type="EMBL" id="GLY75740.1"/>
    </source>
</evidence>
<dbReference type="InterPro" id="IPR043129">
    <property type="entry name" value="ATPase_NBD"/>
</dbReference>
<dbReference type="Gene3D" id="3.30.420.40">
    <property type="match status" value="2"/>
</dbReference>
<evidence type="ECO:0000256" key="1">
    <source>
        <dbReference type="ARBA" id="ARBA00007381"/>
    </source>
</evidence>
<proteinExistence type="inferred from homology"/>
<dbReference type="Gene3D" id="3.90.640.10">
    <property type="entry name" value="Actin, Chain A, domain 4"/>
    <property type="match status" value="1"/>
</dbReference>
<evidence type="ECO:0000256" key="4">
    <source>
        <dbReference type="ARBA" id="ARBA00022840"/>
    </source>
</evidence>
<dbReference type="InterPro" id="IPR013126">
    <property type="entry name" value="Hsp_70_fam"/>
</dbReference>
<dbReference type="EMBL" id="BSTJ01000004">
    <property type="protein sequence ID" value="GLY75740.1"/>
    <property type="molecule type" value="Genomic_DNA"/>
</dbReference>